<keyword evidence="9" id="KW-1185">Reference proteome</keyword>
<sequence>MTTHFSPVTKDQLAEIMLVENACHSHPWSEQTMLSCIGGRYFGFMLKQEQSILGFYIGEYVAGEATLMDVCVSPDHQGKGYGKQLLIHFTEQAKSLGATQLFLEVRAKNISALMMYINWGFVEVGRRTGYYPSNIGYEDAIVMKKKL</sequence>
<dbReference type="EMBL" id="BNAH01000005">
    <property type="protein sequence ID" value="GHE87691.1"/>
    <property type="molecule type" value="Genomic_DNA"/>
</dbReference>
<feature type="active site" description="Proton acceptor" evidence="5">
    <location>
        <position position="104"/>
    </location>
</feature>
<comment type="function">
    <text evidence="5 6">Acetylates the N-terminal alanine of ribosomal protein bS18.</text>
</comment>
<dbReference type="HAMAP" id="MF_02210">
    <property type="entry name" value="RimI"/>
    <property type="match status" value="1"/>
</dbReference>
<comment type="subcellular location">
    <subcellularLocation>
        <location evidence="5 6">Cytoplasm</location>
    </subcellularLocation>
</comment>
<gene>
    <name evidence="5 8" type="primary">rimI</name>
    <name evidence="8" type="ORF">GCM10011501_16520</name>
</gene>
<evidence type="ECO:0000256" key="6">
    <source>
        <dbReference type="RuleBase" id="RU363094"/>
    </source>
</evidence>
<comment type="caution">
    <text evidence="8">The sequence shown here is derived from an EMBL/GenBank/DDBJ whole genome shotgun (WGS) entry which is preliminary data.</text>
</comment>
<comment type="similarity">
    <text evidence="1 5 6">Belongs to the acetyltransferase family. RimI subfamily.</text>
</comment>
<feature type="binding site" evidence="5">
    <location>
        <position position="109"/>
    </location>
    <ligand>
        <name>acetyl-CoA</name>
        <dbReference type="ChEBI" id="CHEBI:57288"/>
    </ligand>
</feature>
<evidence type="ECO:0000313" key="8">
    <source>
        <dbReference type="EMBL" id="GHE87691.1"/>
    </source>
</evidence>
<dbReference type="Gene3D" id="3.40.630.30">
    <property type="match status" value="1"/>
</dbReference>
<organism evidence="8 9">
    <name type="scientific">Thalassotalea profundi</name>
    <dbReference type="NCBI Taxonomy" id="2036687"/>
    <lineage>
        <taxon>Bacteria</taxon>
        <taxon>Pseudomonadati</taxon>
        <taxon>Pseudomonadota</taxon>
        <taxon>Gammaproteobacteria</taxon>
        <taxon>Alteromonadales</taxon>
        <taxon>Colwelliaceae</taxon>
        <taxon>Thalassotalea</taxon>
    </lineage>
</organism>
<evidence type="ECO:0000259" key="7">
    <source>
        <dbReference type="PROSITE" id="PS51186"/>
    </source>
</evidence>
<dbReference type="Pfam" id="PF00583">
    <property type="entry name" value="Acetyltransf_1"/>
    <property type="match status" value="1"/>
</dbReference>
<dbReference type="InterPro" id="IPR043690">
    <property type="entry name" value="RimI"/>
</dbReference>
<feature type="domain" description="N-acetyltransferase" evidence="7">
    <location>
        <begin position="3"/>
        <end position="147"/>
    </location>
</feature>
<evidence type="ECO:0000256" key="3">
    <source>
        <dbReference type="ARBA" id="ARBA00022679"/>
    </source>
</evidence>
<evidence type="ECO:0000256" key="5">
    <source>
        <dbReference type="HAMAP-Rule" id="MF_02210"/>
    </source>
</evidence>
<evidence type="ECO:0000256" key="2">
    <source>
        <dbReference type="ARBA" id="ARBA00022490"/>
    </source>
</evidence>
<evidence type="ECO:0000256" key="4">
    <source>
        <dbReference type="ARBA" id="ARBA00023315"/>
    </source>
</evidence>
<dbReference type="InterPro" id="IPR000182">
    <property type="entry name" value="GNAT_dom"/>
</dbReference>
<dbReference type="CDD" id="cd04301">
    <property type="entry name" value="NAT_SF"/>
    <property type="match status" value="1"/>
</dbReference>
<dbReference type="PANTHER" id="PTHR43420">
    <property type="entry name" value="ACETYLTRANSFERASE"/>
    <property type="match status" value="1"/>
</dbReference>
<dbReference type="InterPro" id="IPR016181">
    <property type="entry name" value="Acyl_CoA_acyltransferase"/>
</dbReference>
<evidence type="ECO:0000256" key="1">
    <source>
        <dbReference type="ARBA" id="ARBA00005395"/>
    </source>
</evidence>
<comment type="caution">
    <text evidence="5">Lacks conserved residue(s) required for the propagation of feature annotation.</text>
</comment>
<dbReference type="EC" id="2.3.1.266" evidence="5 6"/>
<dbReference type="PANTHER" id="PTHR43420:SF51">
    <property type="entry name" value="PEPTIDYL-LYSINE N-ACETYLTRANSFERASE YIAC"/>
    <property type="match status" value="1"/>
</dbReference>
<accession>A0ABQ3IRC6</accession>
<keyword evidence="3 5" id="KW-0808">Transferase</keyword>
<comment type="catalytic activity">
    <reaction evidence="5 6">
        <text>N-terminal L-alanyl-[ribosomal protein bS18] + acetyl-CoA = N-terminal N(alpha)-acetyl-L-alanyl-[ribosomal protein bS18] + CoA + H(+)</text>
        <dbReference type="Rhea" id="RHEA:43756"/>
        <dbReference type="Rhea" id="RHEA-COMP:10676"/>
        <dbReference type="Rhea" id="RHEA-COMP:10677"/>
        <dbReference type="ChEBI" id="CHEBI:15378"/>
        <dbReference type="ChEBI" id="CHEBI:57287"/>
        <dbReference type="ChEBI" id="CHEBI:57288"/>
        <dbReference type="ChEBI" id="CHEBI:64718"/>
        <dbReference type="ChEBI" id="CHEBI:83683"/>
        <dbReference type="EC" id="2.3.1.266"/>
    </reaction>
</comment>
<keyword evidence="4 5" id="KW-0012">Acyltransferase</keyword>
<reference evidence="9" key="1">
    <citation type="journal article" date="2019" name="Int. J. Syst. Evol. Microbiol.">
        <title>The Global Catalogue of Microorganisms (GCM) 10K type strain sequencing project: providing services to taxonomists for standard genome sequencing and annotation.</title>
        <authorList>
            <consortium name="The Broad Institute Genomics Platform"/>
            <consortium name="The Broad Institute Genome Sequencing Center for Infectious Disease"/>
            <person name="Wu L."/>
            <person name="Ma J."/>
        </authorList>
    </citation>
    <scope>NUCLEOTIDE SEQUENCE [LARGE SCALE GENOMIC DNA]</scope>
    <source>
        <strain evidence="9">CGMCC 1.15922</strain>
    </source>
</reference>
<dbReference type="InterPro" id="IPR050680">
    <property type="entry name" value="YpeA/RimI_acetyltransf"/>
</dbReference>
<dbReference type="SUPFAM" id="SSF55729">
    <property type="entry name" value="Acyl-CoA N-acyltransferases (Nat)"/>
    <property type="match status" value="1"/>
</dbReference>
<keyword evidence="2 5" id="KW-0963">Cytoplasm</keyword>
<dbReference type="NCBIfam" id="TIGR01575">
    <property type="entry name" value="rimI"/>
    <property type="match status" value="1"/>
</dbReference>
<dbReference type="RefSeq" id="WP_189377784.1">
    <property type="nucleotide sequence ID" value="NZ_BNAH01000005.1"/>
</dbReference>
<evidence type="ECO:0000313" key="9">
    <source>
        <dbReference type="Proteomes" id="UP000626370"/>
    </source>
</evidence>
<proteinExistence type="inferred from homology"/>
<protein>
    <recommendedName>
        <fullName evidence="5 6">[Ribosomal protein bS18]-alanine N-acetyltransferase</fullName>
        <ecNumber evidence="5 6">2.3.1.266</ecNumber>
    </recommendedName>
</protein>
<dbReference type="Proteomes" id="UP000626370">
    <property type="component" value="Unassembled WGS sequence"/>
</dbReference>
<name>A0ABQ3IRC6_9GAMM</name>
<feature type="active site" description="Proton donor" evidence="5">
    <location>
        <position position="116"/>
    </location>
</feature>
<dbReference type="InterPro" id="IPR006464">
    <property type="entry name" value="AcTrfase_RimI/Ard1"/>
</dbReference>
<dbReference type="PROSITE" id="PS51186">
    <property type="entry name" value="GNAT"/>
    <property type="match status" value="1"/>
</dbReference>